<dbReference type="EMBL" id="BPLR01002403">
    <property type="protein sequence ID" value="GIX73377.1"/>
    <property type="molecule type" value="Genomic_DNA"/>
</dbReference>
<comment type="caution">
    <text evidence="1">The sequence shown here is derived from an EMBL/GenBank/DDBJ whole genome shotgun (WGS) entry which is preliminary data.</text>
</comment>
<sequence>MFKVLDGVKTSMELTRFSLHYQKCPHVCAEEPAPMIVGGLALAERQPCFTVTVTECPGGIEPRTRWDANSGAAFSPALPSSDSAGNPPAVPNVILFFLF</sequence>
<accession>A0AAV4MPD2</accession>
<proteinExistence type="predicted"/>
<evidence type="ECO:0000313" key="1">
    <source>
        <dbReference type="EMBL" id="GIX73377.1"/>
    </source>
</evidence>
<dbReference type="Proteomes" id="UP001054945">
    <property type="component" value="Unassembled WGS sequence"/>
</dbReference>
<name>A0AAV4MPD2_CAEEX</name>
<protein>
    <submittedName>
        <fullName evidence="1">Uncharacterized protein</fullName>
    </submittedName>
</protein>
<organism evidence="1 2">
    <name type="scientific">Caerostris extrusa</name>
    <name type="common">Bark spider</name>
    <name type="synonym">Caerostris bankana</name>
    <dbReference type="NCBI Taxonomy" id="172846"/>
    <lineage>
        <taxon>Eukaryota</taxon>
        <taxon>Metazoa</taxon>
        <taxon>Ecdysozoa</taxon>
        <taxon>Arthropoda</taxon>
        <taxon>Chelicerata</taxon>
        <taxon>Arachnida</taxon>
        <taxon>Araneae</taxon>
        <taxon>Araneomorphae</taxon>
        <taxon>Entelegynae</taxon>
        <taxon>Araneoidea</taxon>
        <taxon>Araneidae</taxon>
        <taxon>Caerostris</taxon>
    </lineage>
</organism>
<keyword evidence="2" id="KW-1185">Reference proteome</keyword>
<gene>
    <name evidence="1" type="ORF">CEXT_601851</name>
</gene>
<dbReference type="AlphaFoldDB" id="A0AAV4MPD2"/>
<evidence type="ECO:0000313" key="2">
    <source>
        <dbReference type="Proteomes" id="UP001054945"/>
    </source>
</evidence>
<reference evidence="1 2" key="1">
    <citation type="submission" date="2021-06" db="EMBL/GenBank/DDBJ databases">
        <title>Caerostris extrusa draft genome.</title>
        <authorList>
            <person name="Kono N."/>
            <person name="Arakawa K."/>
        </authorList>
    </citation>
    <scope>NUCLEOTIDE SEQUENCE [LARGE SCALE GENOMIC DNA]</scope>
</reference>